<evidence type="ECO:0000313" key="6">
    <source>
        <dbReference type="EMBL" id="PFX31675.1"/>
    </source>
</evidence>
<dbReference type="FunFam" id="3.30.70.270:FF:000020">
    <property type="entry name" value="Transposon Tf2-6 polyprotein-like Protein"/>
    <property type="match status" value="1"/>
</dbReference>
<dbReference type="Pfam" id="PF00085">
    <property type="entry name" value="Thioredoxin"/>
    <property type="match status" value="1"/>
</dbReference>
<dbReference type="InterPro" id="IPR050951">
    <property type="entry name" value="Retrovirus_Pol_polyprotein"/>
</dbReference>
<evidence type="ECO:0000259" key="3">
    <source>
        <dbReference type="Pfam" id="PF00085"/>
    </source>
</evidence>
<sequence length="1792" mass="204267">MVLNTVTLALSSYVEHGLLFFRSVLRAAPVRHCSYISAFEGEVKSSDHLHQMNGRVQILHLNSSGSDERSYTGIASRTFLAAYKSKNVDHTVRDINLWDKELLQYDLSHVASKMRMVSGQDEPSDKVNFEPVERMIKTLFSADKLVVSCPMWNYSIPYVLKQYIDCVVQPGLTFRETSSGPQGNLLISYIDSEKPIISQLGLNSYNSVLYRYIGDANFLQPSKSRKFFSNTGKVIEISNGSMEAFKVLLRKDKITFVLFYAPWCGQSWIAAKEFNDTAEMLHREVAFLQSVIRPFMYIGTKAELTWAKQSQELIIVYFNQTAIDSARYSIFFSLTLHFSAKESKPLFLVLTNGKLASDAEADNSGVSYHCHNKAVMKYPSNYNFSKENLTNWINANRCELVVQLTPTTATKKSLVHHLSKGPALILFLPLKLNMNTVNEHLQHTYIHAASQYFNGSCDVASRKVNSSSKHSKGAIRIYSTVVESIQLNVDQLTTRTMYQKGPLTVNSIDQGEFNVLRSLHQRIHWNCQSFKVKISDHPLQRKSFSICNLCHTRPERGLRIETNTFRLPFSVRDHILSSLSSFGYGCSSFRPPYFVRIVSSICCTPEMGESTKVLSYLRQGEFPQQETRTQMDDSVSGIFDELINSVTPKLKGSSIPNDNCGAMDPVSKFTGAGCTSNRSVNFFLVDSIEHWTVAERLGVSWTPEDKIALVIADFKNDVQFVLDKNLEITNSSIVAYFLPVEQAVGIPFDSKRNYWALYLPHYTLQMNDMSMKKITQTILFAVEFIMAYMAGNLTRRLRSAHVTSHGCPQSQACVVEVVASNFNEVVLDETKDVFLLYYSPWCGYCQALGPVLLTVARFFKKLTGVTIASPAIWQRFIEQVLAGLEGTCVIMDDLLVGGVNDEEHLRNLENVFKQFQKYGLRVKLPKCVFLAPSVVYFGLRFSEGGLQPTDEKVKAIREAPLPSNVTELRSFLGMLAALSNFIPRLSTMAHPLYELLGNRPWNWTSSCEQAFGNVKQALTSETTLTHYNPELPVELSVDASPYGLGAVIMHVYSNGIRRPIAYASRTLNEHEQRYGQIDKEALAIVFGLKRFHLYLYGRHFTILTDHKPLERIFGPKTAIPSLAAMRLQRWAIMLAAFDYDIRFVPSKQNAVADALSRLPLSSTAGGEHAVFRVEERLIDSLPVTHKEVKKDPEIIPLAVRVYQLILLNLIDLLCLRLPERRRTTLINMVMKWKLRDAWAVVRKERYNNTKVWRKKERVLWHEGVKCDFESVWEREKRRHWLFLRRKRKRKVKFLLEKFGAENVADCVSEVEGITVADQSIPSTFSSNPRCYGGIELTRQEEKVLCLPPRFAFYEKINLMSCKNQIEKGLAKLRWSALRNVVDEISGSEEIRVERGEGRAWPFDVENGAFHLRYLRPPDLPFNKRVCLSNVLEGDKEIDMQHLRRKLMRVTEEYVDEQGRKIDKGDLTSEEQQRLRSLRSKGNAAIVFQTDKSGRFAVDTLVNYRVACQPHVENDHTVAEEMHERVQAEANAHSVLWVWKAEESVCLNTEEMLAGFKGVNDSRIVEDVVICSADMKALYPSLDIPFTIEKVCEVFYTSGVRVDGLNKEELGLYLAINRSEAELEVAGLLQFFPRRKTSRGRPPTITGCALDEDRTKRFRPWLPPAEDPDEDAVRRMFTEAMKVVFSCVMRNHLYKFDGQIKLQSKGGLIGLQLTGVLAQLFMVWWDRQFKTKMDENGLRVRMYKRYVDDINVVVDVPGAGLRFIESEGRVIRGEDLLEQELAMKADKRCMNLV</sequence>
<dbReference type="SUPFAM" id="SSF52218">
    <property type="entry name" value="Flavoproteins"/>
    <property type="match status" value="1"/>
</dbReference>
<proteinExistence type="predicted"/>
<dbReference type="InterPro" id="IPR036249">
    <property type="entry name" value="Thioredoxin-like_sf"/>
</dbReference>
<dbReference type="InterPro" id="IPR000477">
    <property type="entry name" value="RT_dom"/>
</dbReference>
<evidence type="ECO:0000313" key="7">
    <source>
        <dbReference type="Proteomes" id="UP000225706"/>
    </source>
</evidence>
<keyword evidence="7" id="KW-1185">Reference proteome</keyword>
<accession>A0A2B4STE7</accession>
<dbReference type="PROSITE" id="PS00194">
    <property type="entry name" value="THIOREDOXIN_1"/>
    <property type="match status" value="1"/>
</dbReference>
<dbReference type="InterPro" id="IPR043128">
    <property type="entry name" value="Rev_trsase/Diguanyl_cyclase"/>
</dbReference>
<feature type="domain" description="Flavodoxin-like fold" evidence="4">
    <location>
        <begin position="58"/>
        <end position="186"/>
    </location>
</feature>
<dbReference type="GO" id="GO:0003824">
    <property type="term" value="F:catalytic activity"/>
    <property type="evidence" value="ECO:0007669"/>
    <property type="project" value="UniProtKB-KW"/>
</dbReference>
<dbReference type="CDD" id="cd09274">
    <property type="entry name" value="RNase_HI_RT_Ty3"/>
    <property type="match status" value="1"/>
</dbReference>
<dbReference type="OrthoDB" id="1910803at2759"/>
<dbReference type="InterPro" id="IPR017937">
    <property type="entry name" value="Thioredoxin_CS"/>
</dbReference>
<dbReference type="InterPro" id="IPR041577">
    <property type="entry name" value="RT_RNaseH_2"/>
</dbReference>
<dbReference type="PANTHER" id="PTHR37984">
    <property type="entry name" value="PROTEIN CBG26694"/>
    <property type="match status" value="1"/>
</dbReference>
<dbReference type="Pfam" id="PF17919">
    <property type="entry name" value="RT_RNaseH_2"/>
    <property type="match status" value="1"/>
</dbReference>
<reference evidence="7" key="1">
    <citation type="journal article" date="2017" name="bioRxiv">
        <title>Comparative analysis of the genomes of Stylophora pistillata and Acropora digitifera provides evidence for extensive differences between species of corals.</title>
        <authorList>
            <person name="Voolstra C.R."/>
            <person name="Li Y."/>
            <person name="Liew Y.J."/>
            <person name="Baumgarten S."/>
            <person name="Zoccola D."/>
            <person name="Flot J.-F."/>
            <person name="Tambutte S."/>
            <person name="Allemand D."/>
            <person name="Aranda M."/>
        </authorList>
    </citation>
    <scope>NUCLEOTIDE SEQUENCE [LARGE SCALE GENOMIC DNA]</scope>
</reference>
<organism evidence="6 7">
    <name type="scientific">Stylophora pistillata</name>
    <name type="common">Smooth cauliflower coral</name>
    <dbReference type="NCBI Taxonomy" id="50429"/>
    <lineage>
        <taxon>Eukaryota</taxon>
        <taxon>Metazoa</taxon>
        <taxon>Cnidaria</taxon>
        <taxon>Anthozoa</taxon>
        <taxon>Hexacorallia</taxon>
        <taxon>Scleractinia</taxon>
        <taxon>Astrocoeniina</taxon>
        <taxon>Pocilloporidae</taxon>
        <taxon>Stylophora</taxon>
    </lineage>
</organism>
<keyword evidence="1" id="KW-0511">Multifunctional enzyme</keyword>
<dbReference type="Gene3D" id="3.40.30.10">
    <property type="entry name" value="Glutaredoxin"/>
    <property type="match status" value="1"/>
</dbReference>
<evidence type="ECO:0000259" key="4">
    <source>
        <dbReference type="Pfam" id="PF02525"/>
    </source>
</evidence>
<name>A0A2B4STE7_STYPI</name>
<dbReference type="Proteomes" id="UP000225706">
    <property type="component" value="Unassembled WGS sequence"/>
</dbReference>
<evidence type="ECO:0000259" key="2">
    <source>
        <dbReference type="Pfam" id="PF00078"/>
    </source>
</evidence>
<feature type="domain" description="Thioredoxin" evidence="3">
    <location>
        <begin position="814"/>
        <end position="864"/>
    </location>
</feature>
<feature type="domain" description="Reverse transcriptase/retrotransposon-derived protein RNase H-like" evidence="5">
    <location>
        <begin position="1003"/>
        <end position="1102"/>
    </location>
</feature>
<dbReference type="PANTHER" id="PTHR37984:SF5">
    <property type="entry name" value="PROTEIN NYNRIN-LIKE"/>
    <property type="match status" value="1"/>
</dbReference>
<dbReference type="Gene3D" id="3.30.70.270">
    <property type="match status" value="2"/>
</dbReference>
<dbReference type="EMBL" id="LSMT01000033">
    <property type="protein sequence ID" value="PFX31675.1"/>
    <property type="molecule type" value="Genomic_DNA"/>
</dbReference>
<dbReference type="InterPro" id="IPR003680">
    <property type="entry name" value="Flavodoxin_fold"/>
</dbReference>
<dbReference type="InterPro" id="IPR043502">
    <property type="entry name" value="DNA/RNA_pol_sf"/>
</dbReference>
<dbReference type="InterPro" id="IPR013766">
    <property type="entry name" value="Thioredoxin_domain"/>
</dbReference>
<dbReference type="Pfam" id="PF02525">
    <property type="entry name" value="Flavodoxin_2"/>
    <property type="match status" value="1"/>
</dbReference>
<evidence type="ECO:0000256" key="1">
    <source>
        <dbReference type="ARBA" id="ARBA00023268"/>
    </source>
</evidence>
<dbReference type="SUPFAM" id="SSF56672">
    <property type="entry name" value="DNA/RNA polymerases"/>
    <property type="match status" value="1"/>
</dbReference>
<dbReference type="FunFam" id="3.10.20.370:FF:000001">
    <property type="entry name" value="Retrovirus-related Pol polyprotein from transposon 17.6-like protein"/>
    <property type="match status" value="1"/>
</dbReference>
<dbReference type="SUPFAM" id="SSF52833">
    <property type="entry name" value="Thioredoxin-like"/>
    <property type="match status" value="2"/>
</dbReference>
<evidence type="ECO:0000259" key="5">
    <source>
        <dbReference type="Pfam" id="PF17919"/>
    </source>
</evidence>
<protein>
    <submittedName>
        <fullName evidence="6">Retrovirus-related Pol polyprotein from transposon 17.6</fullName>
    </submittedName>
</protein>
<feature type="domain" description="Reverse transcriptase" evidence="2">
    <location>
        <begin position="868"/>
        <end position="940"/>
    </location>
</feature>
<dbReference type="Gene3D" id="3.40.50.360">
    <property type="match status" value="1"/>
</dbReference>
<gene>
    <name evidence="6" type="primary">pol</name>
    <name evidence="6" type="ORF">AWC38_SpisGene3571</name>
</gene>
<dbReference type="InterPro" id="IPR029039">
    <property type="entry name" value="Flavoprotein-like_sf"/>
</dbReference>
<dbReference type="Pfam" id="PF00078">
    <property type="entry name" value="RVT_1"/>
    <property type="match status" value="1"/>
</dbReference>
<comment type="caution">
    <text evidence="6">The sequence shown here is derived from an EMBL/GenBank/DDBJ whole genome shotgun (WGS) entry which is preliminary data.</text>
</comment>